<evidence type="ECO:0000259" key="6">
    <source>
        <dbReference type="Pfam" id="PF12698"/>
    </source>
</evidence>
<sequence length="374" mass="41379">MLHLLKYSFLSKIRNFNIVFWPLIFPLVLGTFFYFAFGNLDEADFQTISVGIVKEDQADLFFTEYLGQVEKSEPDLLKTKEMTETEALKALEEKKISGIYYVGKTPSLTVAGNGMEESILKAVLDSSINTENTIQNILKKNPQMDMGTVEKLLSTQDMVKEVSLGGKTIDGNVQFFYALIAMACLYGSFIGFGTALGIQANITPLAARRCVTPTHKLKLILADQSVAFIMGYVDVIVLILYLRYILKLDFQGQMEPMLVISFFGSLIGVSIGTFVGSFGKMGEGAKVGIILGISMTSSFLAGLMNGGMKDIVEKSAPFINRINPAALIADAFYCINVYADTARYYRNLITLAVMCVALVLASFFMVRRERYDSI</sequence>
<feature type="transmembrane region" description="Helical" evidence="5">
    <location>
        <begin position="285"/>
        <end position="306"/>
    </location>
</feature>
<proteinExistence type="predicted"/>
<evidence type="ECO:0000256" key="1">
    <source>
        <dbReference type="ARBA" id="ARBA00004141"/>
    </source>
</evidence>
<feature type="domain" description="ABC-2 type transporter transmembrane" evidence="6">
    <location>
        <begin position="19"/>
        <end position="363"/>
    </location>
</feature>
<feature type="transmembrane region" description="Helical" evidence="5">
    <location>
        <begin position="175"/>
        <end position="198"/>
    </location>
</feature>
<keyword evidence="3 5" id="KW-1133">Transmembrane helix</keyword>
<evidence type="ECO:0000256" key="2">
    <source>
        <dbReference type="ARBA" id="ARBA00022692"/>
    </source>
</evidence>
<keyword evidence="4 5" id="KW-0472">Membrane</keyword>
<organism evidence="7 8">
    <name type="scientific">Blautia aquisgranensis</name>
    <dbReference type="NCBI Taxonomy" id="3133153"/>
    <lineage>
        <taxon>Bacteria</taxon>
        <taxon>Bacillati</taxon>
        <taxon>Bacillota</taxon>
        <taxon>Clostridia</taxon>
        <taxon>Lachnospirales</taxon>
        <taxon>Lachnospiraceae</taxon>
        <taxon>Blautia</taxon>
    </lineage>
</organism>
<feature type="transmembrane region" description="Helical" evidence="5">
    <location>
        <begin position="258"/>
        <end position="279"/>
    </location>
</feature>
<accession>A0ABV1BG80</accession>
<evidence type="ECO:0000256" key="4">
    <source>
        <dbReference type="ARBA" id="ARBA00023136"/>
    </source>
</evidence>
<name>A0ABV1BG80_9FIRM</name>
<comment type="caution">
    <text evidence="7">The sequence shown here is derived from an EMBL/GenBank/DDBJ whole genome shotgun (WGS) entry which is preliminary data.</text>
</comment>
<dbReference type="PANTHER" id="PTHR43027">
    <property type="entry name" value="DOXORUBICIN RESISTANCE ABC TRANSPORTER PERMEASE PROTEIN DRRC-RELATED"/>
    <property type="match status" value="1"/>
</dbReference>
<feature type="transmembrane region" description="Helical" evidence="5">
    <location>
        <begin position="318"/>
        <end position="338"/>
    </location>
</feature>
<dbReference type="InterPro" id="IPR052902">
    <property type="entry name" value="ABC-2_transporter"/>
</dbReference>
<evidence type="ECO:0000256" key="5">
    <source>
        <dbReference type="SAM" id="Phobius"/>
    </source>
</evidence>
<keyword evidence="8" id="KW-1185">Reference proteome</keyword>
<reference evidence="7 8" key="1">
    <citation type="submission" date="2024-03" db="EMBL/GenBank/DDBJ databases">
        <title>Human intestinal bacterial collection.</title>
        <authorList>
            <person name="Pauvert C."/>
            <person name="Hitch T.C.A."/>
            <person name="Clavel T."/>
        </authorList>
    </citation>
    <scope>NUCLEOTIDE SEQUENCE [LARGE SCALE GENOMIC DNA]</scope>
    <source>
        <strain evidence="7 8">CLA-JM-H16</strain>
    </source>
</reference>
<dbReference type="Proteomes" id="UP001473063">
    <property type="component" value="Unassembled WGS sequence"/>
</dbReference>
<feature type="transmembrane region" description="Helical" evidence="5">
    <location>
        <begin position="20"/>
        <end position="37"/>
    </location>
</feature>
<protein>
    <submittedName>
        <fullName evidence="7">ABC transporter permease</fullName>
    </submittedName>
</protein>
<feature type="transmembrane region" description="Helical" evidence="5">
    <location>
        <begin position="226"/>
        <end position="246"/>
    </location>
</feature>
<gene>
    <name evidence="7" type="ORF">WMO28_11545</name>
</gene>
<evidence type="ECO:0000313" key="7">
    <source>
        <dbReference type="EMBL" id="MEQ2371551.1"/>
    </source>
</evidence>
<keyword evidence="2 5" id="KW-0812">Transmembrane</keyword>
<evidence type="ECO:0000256" key="3">
    <source>
        <dbReference type="ARBA" id="ARBA00022989"/>
    </source>
</evidence>
<dbReference type="RefSeq" id="WP_349057066.1">
    <property type="nucleotide sequence ID" value="NZ_JBBMEJ010000013.1"/>
</dbReference>
<comment type="subcellular location">
    <subcellularLocation>
        <location evidence="1">Membrane</location>
        <topology evidence="1">Multi-pass membrane protein</topology>
    </subcellularLocation>
</comment>
<dbReference type="PANTHER" id="PTHR43027:SF1">
    <property type="entry name" value="DOXORUBICIN RESISTANCE ABC TRANSPORTER PERMEASE PROTEIN DRRC-RELATED"/>
    <property type="match status" value="1"/>
</dbReference>
<dbReference type="Pfam" id="PF12698">
    <property type="entry name" value="ABC2_membrane_3"/>
    <property type="match status" value="1"/>
</dbReference>
<evidence type="ECO:0000313" key="8">
    <source>
        <dbReference type="Proteomes" id="UP001473063"/>
    </source>
</evidence>
<dbReference type="InterPro" id="IPR013525">
    <property type="entry name" value="ABC2_TM"/>
</dbReference>
<dbReference type="EMBL" id="JBBMEJ010000013">
    <property type="protein sequence ID" value="MEQ2371551.1"/>
    <property type="molecule type" value="Genomic_DNA"/>
</dbReference>
<feature type="transmembrane region" description="Helical" evidence="5">
    <location>
        <begin position="344"/>
        <end position="366"/>
    </location>
</feature>